<proteinExistence type="predicted"/>
<dbReference type="Gene3D" id="1.25.40.10">
    <property type="entry name" value="Tetratricopeptide repeat domain"/>
    <property type="match status" value="4"/>
</dbReference>
<evidence type="ECO:0000313" key="6">
    <source>
        <dbReference type="Proteomes" id="UP000807115"/>
    </source>
</evidence>
<evidence type="ECO:0000256" key="1">
    <source>
        <dbReference type="ARBA" id="ARBA00022737"/>
    </source>
</evidence>
<dbReference type="FunFam" id="1.25.40.10:FF:003119">
    <property type="entry name" value="Pentatricopeptide repeat-containing protein mitochondrial"/>
    <property type="match status" value="1"/>
</dbReference>
<feature type="repeat" description="PPR" evidence="3">
    <location>
        <begin position="236"/>
        <end position="266"/>
    </location>
</feature>
<comment type="caution">
    <text evidence="5">The sequence shown here is derived from an EMBL/GenBank/DDBJ whole genome shotgun (WGS) entry which is preliminary data.</text>
</comment>
<dbReference type="InterPro" id="IPR002885">
    <property type="entry name" value="PPR_rpt"/>
</dbReference>
<evidence type="ECO:0000256" key="2">
    <source>
        <dbReference type="ARBA" id="ARBA00022946"/>
    </source>
</evidence>
<organism evidence="5 6">
    <name type="scientific">Sorghum bicolor</name>
    <name type="common">Sorghum</name>
    <name type="synonym">Sorghum vulgare</name>
    <dbReference type="NCBI Taxonomy" id="4558"/>
    <lineage>
        <taxon>Eukaryota</taxon>
        <taxon>Viridiplantae</taxon>
        <taxon>Streptophyta</taxon>
        <taxon>Embryophyta</taxon>
        <taxon>Tracheophyta</taxon>
        <taxon>Spermatophyta</taxon>
        <taxon>Magnoliopsida</taxon>
        <taxon>Liliopsida</taxon>
        <taxon>Poales</taxon>
        <taxon>Poaceae</taxon>
        <taxon>PACMAD clade</taxon>
        <taxon>Panicoideae</taxon>
        <taxon>Andropogonodae</taxon>
        <taxon>Andropogoneae</taxon>
        <taxon>Sorghinae</taxon>
        <taxon>Sorghum</taxon>
    </lineage>
</organism>
<reference evidence="5" key="1">
    <citation type="journal article" date="2019" name="BMC Genomics">
        <title>A new reference genome for Sorghum bicolor reveals high levels of sequence similarity between sweet and grain genotypes: implications for the genetics of sugar metabolism.</title>
        <authorList>
            <person name="Cooper E.A."/>
            <person name="Brenton Z.W."/>
            <person name="Flinn B.S."/>
            <person name="Jenkins J."/>
            <person name="Shu S."/>
            <person name="Flowers D."/>
            <person name="Luo F."/>
            <person name="Wang Y."/>
            <person name="Xia P."/>
            <person name="Barry K."/>
            <person name="Daum C."/>
            <person name="Lipzen A."/>
            <person name="Yoshinaga Y."/>
            <person name="Schmutz J."/>
            <person name="Saski C."/>
            <person name="Vermerris W."/>
            <person name="Kresovich S."/>
        </authorList>
    </citation>
    <scope>NUCLEOTIDE SEQUENCE</scope>
</reference>
<feature type="repeat" description="PPR" evidence="3">
    <location>
        <begin position="93"/>
        <end position="127"/>
    </location>
</feature>
<dbReference type="FunFam" id="1.25.40.10:FF:000242">
    <property type="entry name" value="Pentatricopeptide repeat-containing protein"/>
    <property type="match status" value="1"/>
</dbReference>
<dbReference type="Pfam" id="PF12854">
    <property type="entry name" value="PPR_1"/>
    <property type="match status" value="1"/>
</dbReference>
<feature type="region of interest" description="Disordered" evidence="4">
    <location>
        <begin position="1"/>
        <end position="47"/>
    </location>
</feature>
<dbReference type="Pfam" id="PF01535">
    <property type="entry name" value="PPR"/>
    <property type="match status" value="7"/>
</dbReference>
<protein>
    <recommendedName>
        <fullName evidence="7">Pentacotripeptide-repeat region of PRORP domain-containing protein</fullName>
    </recommendedName>
</protein>
<dbReference type="EMBL" id="CM027682">
    <property type="protein sequence ID" value="KAG0538259.1"/>
    <property type="molecule type" value="Genomic_DNA"/>
</dbReference>
<gene>
    <name evidence="5" type="ORF">BDA96_03G220100</name>
</gene>
<dbReference type="Proteomes" id="UP000807115">
    <property type="component" value="Chromosome 3"/>
</dbReference>
<dbReference type="PANTHER" id="PTHR47926">
    <property type="entry name" value="PENTATRICOPEPTIDE REPEAT-CONTAINING PROTEIN"/>
    <property type="match status" value="1"/>
</dbReference>
<evidence type="ECO:0000313" key="5">
    <source>
        <dbReference type="EMBL" id="KAG0538259.1"/>
    </source>
</evidence>
<dbReference type="PROSITE" id="PS51375">
    <property type="entry name" value="PPR"/>
    <property type="match status" value="3"/>
</dbReference>
<feature type="repeat" description="PPR" evidence="3">
    <location>
        <begin position="267"/>
        <end position="301"/>
    </location>
</feature>
<evidence type="ECO:0008006" key="7">
    <source>
        <dbReference type="Google" id="ProtNLM"/>
    </source>
</evidence>
<accession>A0A921RD99</accession>
<dbReference type="InterPro" id="IPR046960">
    <property type="entry name" value="PPR_At4g14850-like_plant"/>
</dbReference>
<evidence type="ECO:0000256" key="4">
    <source>
        <dbReference type="SAM" id="MobiDB-lite"/>
    </source>
</evidence>
<dbReference type="NCBIfam" id="TIGR00756">
    <property type="entry name" value="PPR"/>
    <property type="match status" value="4"/>
</dbReference>
<keyword evidence="2" id="KW-0809">Transit peptide</keyword>
<keyword evidence="1" id="KW-0677">Repeat</keyword>
<dbReference type="InterPro" id="IPR011990">
    <property type="entry name" value="TPR-like_helical_dom_sf"/>
</dbReference>
<sequence>MPGCRWALYSSTPNPPSPSASAPPPSGQRRGRRQRSNLPRKSRKMAPRALNKAIQDLPRLSRLAYRTMEVTEAGRAGQAERALQLFVAMPVKSQVSWNAALAALVDAGRTDWALSFFRAMPRRNATSYTTMIGGLSRAGGAAAAAKARLLFEELPLDQHNVFTWTAMVSCHVRNDEPGKAVELFVALYAEFFARGMLPNAHTFSSLLKACVGVQSLAMLLQLHGLIFKLVDEGSGHCFVWNALVDAHAKLGAMSDAEKVFDEMRHRDICSWNIMMDGYSRHKLIDRALDLFRSMRKKDASTWNIIISCLGENSLGEDALRLFIDLVRSECHSGGNAKVLNPSIYTTVLHTCSVLALLAFGRQVHARTIKDGFGRSNTFVSNSLISMYSSCGATLDLEQVFEEMTVRDVVSWNSVIQGLGQNGLGRQALAAGERALELGMYNGNTFIAILTSCSHSGLVVEGLGYFDAMAKKHGVEPTLGHYISVIDLLGRAGRLEEAYDLLRKMPFTSNALAWRTLLHSCLAHKNSAMGTLAVQQLRALQPNGGAGNYERLVQGCGGSAADETQAPNEKSADHTPGCSWVT</sequence>
<dbReference type="PANTHER" id="PTHR47926:SF533">
    <property type="entry name" value="DYW DOMAIN-CONTAINING PROTEIN"/>
    <property type="match status" value="1"/>
</dbReference>
<feature type="compositionally biased region" description="Pro residues" evidence="4">
    <location>
        <begin position="13"/>
        <end position="26"/>
    </location>
</feature>
<dbReference type="FunFam" id="1.25.40.10:FF:002545">
    <property type="entry name" value="Pentatricopeptide repeat-containing protein mitochondrial"/>
    <property type="match status" value="1"/>
</dbReference>
<feature type="region of interest" description="Disordered" evidence="4">
    <location>
        <begin position="557"/>
        <end position="581"/>
    </location>
</feature>
<dbReference type="GO" id="GO:0009451">
    <property type="term" value="P:RNA modification"/>
    <property type="evidence" value="ECO:0007669"/>
    <property type="project" value="InterPro"/>
</dbReference>
<name>A0A921RD99_SORBI</name>
<dbReference type="AlphaFoldDB" id="A0A921RD99"/>
<dbReference type="GO" id="GO:0003723">
    <property type="term" value="F:RNA binding"/>
    <property type="evidence" value="ECO:0007669"/>
    <property type="project" value="InterPro"/>
</dbReference>
<reference evidence="5" key="2">
    <citation type="submission" date="2020-10" db="EMBL/GenBank/DDBJ databases">
        <authorList>
            <person name="Cooper E.A."/>
            <person name="Brenton Z.W."/>
            <person name="Flinn B.S."/>
            <person name="Jenkins J."/>
            <person name="Shu S."/>
            <person name="Flowers D."/>
            <person name="Luo F."/>
            <person name="Wang Y."/>
            <person name="Xia P."/>
            <person name="Barry K."/>
            <person name="Daum C."/>
            <person name="Lipzen A."/>
            <person name="Yoshinaga Y."/>
            <person name="Schmutz J."/>
            <person name="Saski C."/>
            <person name="Vermerris W."/>
            <person name="Kresovich S."/>
        </authorList>
    </citation>
    <scope>NUCLEOTIDE SEQUENCE</scope>
</reference>
<feature type="compositionally biased region" description="Basic residues" evidence="4">
    <location>
        <begin position="29"/>
        <end position="46"/>
    </location>
</feature>
<evidence type="ECO:0000256" key="3">
    <source>
        <dbReference type="PROSITE-ProRule" id="PRU00708"/>
    </source>
</evidence>